<dbReference type="InterPro" id="IPR006259">
    <property type="entry name" value="Adenyl_kin_sub"/>
</dbReference>
<dbReference type="OrthoDB" id="439792at2759"/>
<gene>
    <name evidence="6" type="ORF">VP01_130g10</name>
</gene>
<dbReference type="GO" id="GO:0004017">
    <property type="term" value="F:AMP kinase activity"/>
    <property type="evidence" value="ECO:0007669"/>
    <property type="project" value="InterPro"/>
</dbReference>
<evidence type="ECO:0000313" key="6">
    <source>
        <dbReference type="EMBL" id="KNZ62132.1"/>
    </source>
</evidence>
<dbReference type="PANTHER" id="PTHR23359">
    <property type="entry name" value="NUCLEOTIDE KINASE"/>
    <property type="match status" value="1"/>
</dbReference>
<dbReference type="EMBL" id="LAVV01003444">
    <property type="protein sequence ID" value="KNZ62132.1"/>
    <property type="molecule type" value="Genomic_DNA"/>
</dbReference>
<evidence type="ECO:0000259" key="5">
    <source>
        <dbReference type="Pfam" id="PF05191"/>
    </source>
</evidence>
<dbReference type="NCBIfam" id="TIGR01351">
    <property type="entry name" value="adk"/>
    <property type="match status" value="1"/>
</dbReference>
<keyword evidence="3 4" id="KW-0418">Kinase</keyword>
<dbReference type="Pfam" id="PF05191">
    <property type="entry name" value="ADK_lid"/>
    <property type="match status" value="1"/>
</dbReference>
<dbReference type="VEuPathDB" id="FungiDB:VP01_130g10"/>
<comment type="caution">
    <text evidence="6">The sequence shown here is derived from an EMBL/GenBank/DDBJ whole genome shotgun (WGS) entry which is preliminary data.</text>
</comment>
<dbReference type="Proteomes" id="UP000037035">
    <property type="component" value="Unassembled WGS sequence"/>
</dbReference>
<evidence type="ECO:0000256" key="4">
    <source>
        <dbReference type="RuleBase" id="RU003330"/>
    </source>
</evidence>
<protein>
    <recommendedName>
        <fullName evidence="5">Adenylate kinase active site lid domain-containing protein</fullName>
    </recommendedName>
</protein>
<evidence type="ECO:0000313" key="7">
    <source>
        <dbReference type="Proteomes" id="UP000037035"/>
    </source>
</evidence>
<sequence>MLATRLLSFTNRSYRQLNPRSALLCESTSNNHLQSIRRHFYYESIEYDQSSRFIQSPLPSPSDPASKIRMILLGPPGSGKGTHCNKLMEFYDIAMIGTGDLLRWNVDNQTEVGKVAEEYICKGALLPDDIILELVKPEIRKLKDRNWILDGLPRTRSQALMLDEFLLKELDDQLNLVLSLEVPDDVIIKRITGLFYLKLQPCRWIHAPTGRVYNTTYNPPLIEGRDDYTGQVLTKRKDDTIEVFANRLKSFHLQNQPLLDYYDHQFVISGHHELRKRKKLVHFFGDSSDQIWPEMQKTIHQRVHISLFFPSSHICCFLTD</sequence>
<dbReference type="Gene3D" id="3.40.50.300">
    <property type="entry name" value="P-loop containing nucleotide triphosphate hydrolases"/>
    <property type="match status" value="1"/>
</dbReference>
<keyword evidence="7" id="KW-1185">Reference proteome</keyword>
<dbReference type="Pfam" id="PF00406">
    <property type="entry name" value="ADK"/>
    <property type="match status" value="1"/>
</dbReference>
<dbReference type="PRINTS" id="PR00094">
    <property type="entry name" value="ADENYLTKNASE"/>
</dbReference>
<dbReference type="InterPro" id="IPR027417">
    <property type="entry name" value="P-loop_NTPase"/>
</dbReference>
<dbReference type="InterPro" id="IPR007862">
    <property type="entry name" value="Adenylate_kinase_lid-dom"/>
</dbReference>
<proteinExistence type="inferred from homology"/>
<dbReference type="SUPFAM" id="SSF52540">
    <property type="entry name" value="P-loop containing nucleoside triphosphate hydrolases"/>
    <property type="match status" value="1"/>
</dbReference>
<dbReference type="FunFam" id="3.40.50.300:FF:000106">
    <property type="entry name" value="Adenylate kinase mitochondrial"/>
    <property type="match status" value="1"/>
</dbReference>
<keyword evidence="2" id="KW-0547">Nucleotide-binding</keyword>
<evidence type="ECO:0000256" key="2">
    <source>
        <dbReference type="ARBA" id="ARBA00022741"/>
    </source>
</evidence>
<dbReference type="STRING" id="27349.A0A0L6VNG9"/>
<dbReference type="AlphaFoldDB" id="A0A0L6VNG9"/>
<evidence type="ECO:0000256" key="3">
    <source>
        <dbReference type="ARBA" id="ARBA00022777"/>
    </source>
</evidence>
<comment type="similarity">
    <text evidence="4">Belongs to the adenylate kinase family.</text>
</comment>
<dbReference type="CDD" id="cd01428">
    <property type="entry name" value="ADK"/>
    <property type="match status" value="1"/>
</dbReference>
<accession>A0A0L6VNG9</accession>
<organism evidence="6 7">
    <name type="scientific">Puccinia sorghi</name>
    <dbReference type="NCBI Taxonomy" id="27349"/>
    <lineage>
        <taxon>Eukaryota</taxon>
        <taxon>Fungi</taxon>
        <taxon>Dikarya</taxon>
        <taxon>Basidiomycota</taxon>
        <taxon>Pucciniomycotina</taxon>
        <taxon>Pucciniomycetes</taxon>
        <taxon>Pucciniales</taxon>
        <taxon>Pucciniaceae</taxon>
        <taxon>Puccinia</taxon>
    </lineage>
</organism>
<name>A0A0L6VNG9_9BASI</name>
<evidence type="ECO:0000256" key="1">
    <source>
        <dbReference type="ARBA" id="ARBA00022679"/>
    </source>
</evidence>
<dbReference type="InterPro" id="IPR000850">
    <property type="entry name" value="Adenylat/UMP-CMP_kin"/>
</dbReference>
<dbReference type="HAMAP" id="MF_00235">
    <property type="entry name" value="Adenylate_kinase_Adk"/>
    <property type="match status" value="1"/>
</dbReference>
<dbReference type="GO" id="GO:0005524">
    <property type="term" value="F:ATP binding"/>
    <property type="evidence" value="ECO:0007669"/>
    <property type="project" value="InterPro"/>
</dbReference>
<reference evidence="6 7" key="1">
    <citation type="submission" date="2015-08" db="EMBL/GenBank/DDBJ databases">
        <title>Next Generation Sequencing and Analysis of the Genome of Puccinia sorghi L Schw, the Causal Agent of Maize Common Rust.</title>
        <authorList>
            <person name="Rochi L."/>
            <person name="Burguener G."/>
            <person name="Darino M."/>
            <person name="Turjanski A."/>
            <person name="Kreff E."/>
            <person name="Dieguez M.J."/>
            <person name="Sacco F."/>
        </authorList>
    </citation>
    <scope>NUCLEOTIDE SEQUENCE [LARGE SCALE GENOMIC DNA]</scope>
    <source>
        <strain evidence="6 7">RO10H11247</strain>
    </source>
</reference>
<keyword evidence="1 4" id="KW-0808">Transferase</keyword>
<feature type="domain" description="Adenylate kinase active site lid" evidence="5">
    <location>
        <begin position="203"/>
        <end position="238"/>
    </location>
</feature>